<proteinExistence type="predicted"/>
<evidence type="ECO:0000313" key="3">
    <source>
        <dbReference type="Proteomes" id="UP001596161"/>
    </source>
</evidence>
<feature type="chain" id="PRO_5045692376" description="Outer membrane protein beta-barrel domain-containing protein" evidence="1">
    <location>
        <begin position="23"/>
        <end position="202"/>
    </location>
</feature>
<accession>A0ABW0EAM3</accession>
<dbReference type="EMBL" id="JBHSKT010000002">
    <property type="protein sequence ID" value="MFC5269810.1"/>
    <property type="molecule type" value="Genomic_DNA"/>
</dbReference>
<evidence type="ECO:0008006" key="4">
    <source>
        <dbReference type="Google" id="ProtNLM"/>
    </source>
</evidence>
<evidence type="ECO:0000313" key="2">
    <source>
        <dbReference type="EMBL" id="MFC5269810.1"/>
    </source>
</evidence>
<keyword evidence="1" id="KW-0732">Signal</keyword>
<name>A0ABW0EAM3_9BACT</name>
<reference evidence="3" key="1">
    <citation type="journal article" date="2019" name="Int. J. Syst. Evol. Microbiol.">
        <title>The Global Catalogue of Microorganisms (GCM) 10K type strain sequencing project: providing services to taxonomists for standard genome sequencing and annotation.</title>
        <authorList>
            <consortium name="The Broad Institute Genomics Platform"/>
            <consortium name="The Broad Institute Genome Sequencing Center for Infectious Disease"/>
            <person name="Wu L."/>
            <person name="Ma J."/>
        </authorList>
    </citation>
    <scope>NUCLEOTIDE SEQUENCE [LARGE SCALE GENOMIC DNA]</scope>
    <source>
        <strain evidence="3">KACC 12602</strain>
    </source>
</reference>
<organism evidence="2 3">
    <name type="scientific">Adhaeribacter terreus</name>
    <dbReference type="NCBI Taxonomy" id="529703"/>
    <lineage>
        <taxon>Bacteria</taxon>
        <taxon>Pseudomonadati</taxon>
        <taxon>Bacteroidota</taxon>
        <taxon>Cytophagia</taxon>
        <taxon>Cytophagales</taxon>
        <taxon>Hymenobacteraceae</taxon>
        <taxon>Adhaeribacter</taxon>
    </lineage>
</organism>
<evidence type="ECO:0000256" key="1">
    <source>
        <dbReference type="SAM" id="SignalP"/>
    </source>
</evidence>
<comment type="caution">
    <text evidence="2">The sequence shown here is derived from an EMBL/GenBank/DDBJ whole genome shotgun (WGS) entry which is preliminary data.</text>
</comment>
<sequence>MKNIIKYCLLLCILCGSFNLLAQDSHTSDTDRRWYIPDHAVAQFAGNIGLVSVGVGYSYLNDKVQTDILYGFVPAFESKTSIHIVTAKNAYHPFAIDLANDYVFEPLRIGAGVSYSAGPQFFTRLPKRYPNRYYWWASSLRLTPFLGMSISKKVGHEATIVKRVQLYAELGSTDLDIVSKFDNETIPVWDILNLAIGTKIVF</sequence>
<keyword evidence="3" id="KW-1185">Reference proteome</keyword>
<feature type="signal peptide" evidence="1">
    <location>
        <begin position="1"/>
        <end position="22"/>
    </location>
</feature>
<dbReference type="Proteomes" id="UP001596161">
    <property type="component" value="Unassembled WGS sequence"/>
</dbReference>
<dbReference type="RefSeq" id="WP_378016190.1">
    <property type="nucleotide sequence ID" value="NZ_JBHSKT010000002.1"/>
</dbReference>
<protein>
    <recommendedName>
        <fullName evidence="4">Outer membrane protein beta-barrel domain-containing protein</fullName>
    </recommendedName>
</protein>
<gene>
    <name evidence="2" type="ORF">ACFPIB_04250</name>
</gene>